<reference evidence="6 7" key="1">
    <citation type="submission" date="2017-11" db="EMBL/GenBank/DDBJ databases">
        <title>Bacillus camelliae sp. nov., isolated from pu'er tea.</title>
        <authorList>
            <person name="Niu L."/>
        </authorList>
    </citation>
    <scope>NUCLEOTIDE SEQUENCE [LARGE SCALE GENOMIC DNA]</scope>
    <source>
        <strain evidence="6 7">7578-1</strain>
    </source>
</reference>
<dbReference type="GO" id="GO:0005524">
    <property type="term" value="F:ATP binding"/>
    <property type="evidence" value="ECO:0007669"/>
    <property type="project" value="UniProtKB-UniRule"/>
</dbReference>
<evidence type="ECO:0000256" key="3">
    <source>
        <dbReference type="ARBA" id="ARBA00022840"/>
    </source>
</evidence>
<proteinExistence type="predicted"/>
<evidence type="ECO:0000256" key="1">
    <source>
        <dbReference type="ARBA" id="ARBA00004141"/>
    </source>
</evidence>
<feature type="domain" description="FtsK" evidence="5">
    <location>
        <begin position="433"/>
        <end position="617"/>
    </location>
</feature>
<evidence type="ECO:0000256" key="2">
    <source>
        <dbReference type="ARBA" id="ARBA00022741"/>
    </source>
</evidence>
<evidence type="ECO:0000256" key="4">
    <source>
        <dbReference type="PROSITE-ProRule" id="PRU00289"/>
    </source>
</evidence>
<dbReference type="InterPro" id="IPR027417">
    <property type="entry name" value="P-loop_NTPase"/>
</dbReference>
<dbReference type="PANTHER" id="PTHR22683:SF41">
    <property type="entry name" value="DNA TRANSLOCASE FTSK"/>
    <property type="match status" value="1"/>
</dbReference>
<gene>
    <name evidence="6" type="ORF">CWO92_22060</name>
</gene>
<comment type="caution">
    <text evidence="6">The sequence shown here is derived from an EMBL/GenBank/DDBJ whole genome shotgun (WGS) entry which is preliminary data.</text>
</comment>
<dbReference type="PROSITE" id="PS50901">
    <property type="entry name" value="FTSK"/>
    <property type="match status" value="1"/>
</dbReference>
<dbReference type="EMBL" id="PIQO01000026">
    <property type="protein sequence ID" value="PKR82877.1"/>
    <property type="molecule type" value="Genomic_DNA"/>
</dbReference>
<dbReference type="AlphaFoldDB" id="A0A2N3LEB0"/>
<dbReference type="SUPFAM" id="SSF52540">
    <property type="entry name" value="P-loop containing nucleoside triphosphate hydrolases"/>
    <property type="match status" value="1"/>
</dbReference>
<organism evidence="6 7">
    <name type="scientific">Heyndrickxia camelliae</name>
    <dbReference type="NCBI Taxonomy" id="1707093"/>
    <lineage>
        <taxon>Bacteria</taxon>
        <taxon>Bacillati</taxon>
        <taxon>Bacillota</taxon>
        <taxon>Bacilli</taxon>
        <taxon>Bacillales</taxon>
        <taxon>Bacillaceae</taxon>
        <taxon>Heyndrickxia</taxon>
    </lineage>
</organism>
<feature type="binding site" evidence="4">
    <location>
        <begin position="450"/>
        <end position="457"/>
    </location>
    <ligand>
        <name>ATP</name>
        <dbReference type="ChEBI" id="CHEBI:30616"/>
    </ligand>
</feature>
<keyword evidence="7" id="KW-1185">Reference proteome</keyword>
<dbReference type="InterPro" id="IPR050206">
    <property type="entry name" value="FtsK/SpoIIIE/SftA"/>
</dbReference>
<dbReference type="Proteomes" id="UP000233440">
    <property type="component" value="Unassembled WGS sequence"/>
</dbReference>
<evidence type="ECO:0000313" key="6">
    <source>
        <dbReference type="EMBL" id="PKR82877.1"/>
    </source>
</evidence>
<dbReference type="RefSeq" id="WP_101356365.1">
    <property type="nucleotide sequence ID" value="NZ_PIQO01000026.1"/>
</dbReference>
<dbReference type="Pfam" id="PF01580">
    <property type="entry name" value="FtsK_SpoIIIE"/>
    <property type="match status" value="1"/>
</dbReference>
<dbReference type="GO" id="GO:0003677">
    <property type="term" value="F:DNA binding"/>
    <property type="evidence" value="ECO:0007669"/>
    <property type="project" value="InterPro"/>
</dbReference>
<sequence>MSITRIINKTPIQNKNQNIYEVEEINSHTLRKIFDTRFNGEGVYCMESYAANDYIEKYLVTPSFDKFYEYSPTNKEWDFQGESIKDLSVYELVLSNPLFMPLDTKQFVNLFEVVQQMKHTPILIQILFCKRLDNWREEAIGMYEDWRSGNDDPFSNKTLRGLQNKALNVLNRMGGFNLKRNSIKEMEEKILSHGYRMECRFVVYENKYEKQFEELIKKEIVKLNLFNELKLIKVQNKKVLLKEIENRSFQVTSQNQLYSEQEIFSLLSDKQIEMKSVELNQPVKTSSITKQMNESIQLQYLYKLMPTSENRKREVDETKAELVNNALKRVGIVKKALKVNDIKQGATIQKIQFVIPPEINYTTIKKKLEDIQGAMGDKGITIDIGDKPDTINVYVPLDNRDVVYFRTILESEEFQRFREKHTLPFIVGENVDGDYLFGDLTELRHILIAGTTGSGKSVFMNLIILCLILSVPADEMMLYLIDPKLVELAQFNGFPHVRSIIADMKRAQSLLSSLCDEMDKRYEVFSKVGVRDIQGFNETQEKKMKYIVCAIDELADLMTTNKEVEDYIVRLCQKARAAGIHLIIATQRPSVDVVTGLIKANLPNRFSFSMTSQVDSKTVLDKGGAEKLLGKGDGLAKIEGSKMEFERFQSAILSLDVKEEMRIYDGLKELFKDLKVDDGELIEVKEEEPIDKLKRIIANTNETRVSELGRLMVMGNNKVHELIKELVEEGWLTKEGNRYVINVDQEELDKWRDEDE</sequence>
<dbReference type="InterPro" id="IPR002543">
    <property type="entry name" value="FtsK_dom"/>
</dbReference>
<dbReference type="PANTHER" id="PTHR22683">
    <property type="entry name" value="SPORULATION PROTEIN RELATED"/>
    <property type="match status" value="1"/>
</dbReference>
<dbReference type="CDD" id="cd01127">
    <property type="entry name" value="TrwB_TraG_TraD_VirD4"/>
    <property type="match status" value="1"/>
</dbReference>
<dbReference type="GO" id="GO:0016020">
    <property type="term" value="C:membrane"/>
    <property type="evidence" value="ECO:0007669"/>
    <property type="project" value="UniProtKB-SubCell"/>
</dbReference>
<dbReference type="OrthoDB" id="2797789at2"/>
<evidence type="ECO:0000259" key="5">
    <source>
        <dbReference type="PROSITE" id="PS50901"/>
    </source>
</evidence>
<dbReference type="Gene3D" id="3.40.50.300">
    <property type="entry name" value="P-loop containing nucleotide triphosphate hydrolases"/>
    <property type="match status" value="1"/>
</dbReference>
<comment type="subcellular location">
    <subcellularLocation>
        <location evidence="1">Membrane</location>
        <topology evidence="1">Multi-pass membrane protein</topology>
    </subcellularLocation>
</comment>
<protein>
    <recommendedName>
        <fullName evidence="5">FtsK domain-containing protein</fullName>
    </recommendedName>
</protein>
<keyword evidence="2 4" id="KW-0547">Nucleotide-binding</keyword>
<name>A0A2N3LEB0_9BACI</name>
<accession>A0A2N3LEB0</accession>
<evidence type="ECO:0000313" key="7">
    <source>
        <dbReference type="Proteomes" id="UP000233440"/>
    </source>
</evidence>
<keyword evidence="3 4" id="KW-0067">ATP-binding</keyword>